<organism evidence="3 4">
    <name type="scientific">Draconibacterium sediminis</name>
    <dbReference type="NCBI Taxonomy" id="1544798"/>
    <lineage>
        <taxon>Bacteria</taxon>
        <taxon>Pseudomonadati</taxon>
        <taxon>Bacteroidota</taxon>
        <taxon>Bacteroidia</taxon>
        <taxon>Marinilabiliales</taxon>
        <taxon>Prolixibacteraceae</taxon>
        <taxon>Draconibacterium</taxon>
    </lineage>
</organism>
<dbReference type="EMBL" id="JRHC01000001">
    <property type="protein sequence ID" value="KJF44793.1"/>
    <property type="molecule type" value="Genomic_DNA"/>
</dbReference>
<reference evidence="3 4" key="1">
    <citation type="submission" date="2014-09" db="EMBL/GenBank/DDBJ databases">
        <title>Draft Genome Sequence of Draconibacterium sp. JN14CK-3.</title>
        <authorList>
            <person name="Dong C."/>
            <person name="Lai Q."/>
            <person name="Shao Z."/>
        </authorList>
    </citation>
    <scope>NUCLEOTIDE SEQUENCE [LARGE SCALE GENOMIC DNA]</scope>
    <source>
        <strain evidence="3 4">JN14CK-3</strain>
    </source>
</reference>
<proteinExistence type="predicted"/>
<sequence length="491" mass="55791">MASLEKYFNQFRKNIVGIDQEFETPYGTMKINYGDWIASGRLYRPIECKITDEIGPYVGNTHTETSETGIRMTHAYHKSHQLIKQHVNAGPNDIIITAGFGMTAVINKFQRILGLKYCGKVAGKTCIAEREKPVVFVTHMEHHSNHTSWYETSADVVVVEPGEGLLVDTDNLHKALEKYKDRQFKIGSFTACSNVTGVRTPYHEMAKIMHEYGGVCFIDFAASAPYDEINMHPEDPMEKLDAVMFSPHKFLGGPGSSGVIVFDASMYKNTVPDNPGGGTVDWTNRWGKYKYVDDIEAREDGGTPGFLQSIRTALCFDLKDQMGIENIRKREEELLEHAFKGLDSIKGLNILADNVRDRLGVISFYVEGIHYNLLVRLLNDKYGIQTRGGCACAGTYGHFLLEVSLEQSEEITDKINHGDLSDKPGWVRWSLHPTMTDEEVDIMIEALNDIISNINEYEKDYKYVNRTNTFWHKDEKDDQKLLSKWFTLEHE</sequence>
<dbReference type="InterPro" id="IPR015424">
    <property type="entry name" value="PyrdxlP-dep_Trfase"/>
</dbReference>
<gene>
    <name evidence="3" type="ORF">LH29_04950</name>
</gene>
<dbReference type="PANTHER" id="PTHR43586">
    <property type="entry name" value="CYSTEINE DESULFURASE"/>
    <property type="match status" value="1"/>
</dbReference>
<dbReference type="PANTHER" id="PTHR43586:SF8">
    <property type="entry name" value="CYSTEINE DESULFURASE 1, CHLOROPLASTIC"/>
    <property type="match status" value="1"/>
</dbReference>
<evidence type="ECO:0000256" key="1">
    <source>
        <dbReference type="ARBA" id="ARBA00022898"/>
    </source>
</evidence>
<accession>A0A0D8JG12</accession>
<evidence type="ECO:0000259" key="2">
    <source>
        <dbReference type="Pfam" id="PF00266"/>
    </source>
</evidence>
<comment type="caution">
    <text evidence="3">The sequence shown here is derived from an EMBL/GenBank/DDBJ whole genome shotgun (WGS) entry which is preliminary data.</text>
</comment>
<dbReference type="InterPro" id="IPR015422">
    <property type="entry name" value="PyrdxlP-dep_Trfase_small"/>
</dbReference>
<protein>
    <submittedName>
        <fullName evidence="3">Selenocysteine lyase</fullName>
    </submittedName>
</protein>
<dbReference type="GO" id="GO:0016829">
    <property type="term" value="F:lyase activity"/>
    <property type="evidence" value="ECO:0007669"/>
    <property type="project" value="UniProtKB-KW"/>
</dbReference>
<evidence type="ECO:0000313" key="3">
    <source>
        <dbReference type="EMBL" id="KJF44793.1"/>
    </source>
</evidence>
<dbReference type="InterPro" id="IPR015421">
    <property type="entry name" value="PyrdxlP-dep_Trfase_major"/>
</dbReference>
<dbReference type="AlphaFoldDB" id="A0A0D8JG12"/>
<feature type="domain" description="Aminotransferase class V" evidence="2">
    <location>
        <begin position="50"/>
        <end position="442"/>
    </location>
</feature>
<dbReference type="RefSeq" id="WP_045026325.1">
    <property type="nucleotide sequence ID" value="NZ_JRHC01000001.1"/>
</dbReference>
<name>A0A0D8JG12_9BACT</name>
<dbReference type="OrthoDB" id="9804366at2"/>
<dbReference type="Gene3D" id="3.90.1150.10">
    <property type="entry name" value="Aspartate Aminotransferase, domain 1"/>
    <property type="match status" value="1"/>
</dbReference>
<evidence type="ECO:0000313" key="4">
    <source>
        <dbReference type="Proteomes" id="UP000032544"/>
    </source>
</evidence>
<dbReference type="SUPFAM" id="SSF53383">
    <property type="entry name" value="PLP-dependent transferases"/>
    <property type="match status" value="1"/>
</dbReference>
<dbReference type="Proteomes" id="UP000032544">
    <property type="component" value="Unassembled WGS sequence"/>
</dbReference>
<dbReference type="PATRIC" id="fig|1544798.3.peg.1003"/>
<keyword evidence="1" id="KW-0663">Pyridoxal phosphate</keyword>
<dbReference type="InterPro" id="IPR000192">
    <property type="entry name" value="Aminotrans_V_dom"/>
</dbReference>
<dbReference type="Gene3D" id="3.40.640.10">
    <property type="entry name" value="Type I PLP-dependent aspartate aminotransferase-like (Major domain)"/>
    <property type="match status" value="1"/>
</dbReference>
<keyword evidence="3" id="KW-0456">Lyase</keyword>
<dbReference type="STRING" id="1544798.LH29_04950"/>
<dbReference type="Pfam" id="PF00266">
    <property type="entry name" value="Aminotran_5"/>
    <property type="match status" value="1"/>
</dbReference>
<keyword evidence="4" id="KW-1185">Reference proteome</keyword>